<dbReference type="PANTHER" id="PTHR43422:SF3">
    <property type="entry name" value="THIAMINE THIAZOLE SYNTHASE"/>
    <property type="match status" value="1"/>
</dbReference>
<evidence type="ECO:0000313" key="1">
    <source>
        <dbReference type="EMBL" id="MFB9447212.1"/>
    </source>
</evidence>
<dbReference type="Pfam" id="PF12831">
    <property type="entry name" value="FAD_oxidored"/>
    <property type="match status" value="1"/>
</dbReference>
<proteinExistence type="predicted"/>
<keyword evidence="2" id="KW-1185">Reference proteome</keyword>
<sequence length="457" mass="49177">MPHNHAIVLGASIAGLTAAVALRESFDRVTVFDRDTLPAGAEHRRGVPQAEHAHGLLARGRAVLEELFPGFVDEVAEAGAVPLDIQRDVVWVFGDRPVPRVESGLAGLSISRALLESVLRRRVVATPGVTVVDGHEATALRFDGTRVTGATVRPVNGGPAQEVHADLVVDATGRGNRGPAWLAELGFERPAEDRIDSGTVYVSRDYRRVPGNEDFNAVLNAPGGPARPYGGIAIGVDGDRWMVTLLGVGADQAPPTDPDGYRDFAAKFPDPRLHRLLQEAEPLGDPMRLRLPGSVRRRYERLTRLPERFVSIGDAVCSFNPAYAQGMTVAVAQARELGVVARSGLDGLPRRFYARAARIIDVPWDMSAGGDLAYPAVEGVRTRRTDVLNAYVARVQTATGHDALVGRRFLEVTNLMRPPQSLMAPPILARVLWRSRKRASGGGAVEPATAETALTRG</sequence>
<dbReference type="Proteomes" id="UP001589608">
    <property type="component" value="Unassembled WGS sequence"/>
</dbReference>
<dbReference type="SUPFAM" id="SSF51905">
    <property type="entry name" value="FAD/NAD(P)-binding domain"/>
    <property type="match status" value="1"/>
</dbReference>
<protein>
    <submittedName>
        <fullName evidence="1">FAD-dependent oxidoreductase</fullName>
    </submittedName>
</protein>
<comment type="caution">
    <text evidence="1">The sequence shown here is derived from an EMBL/GenBank/DDBJ whole genome shotgun (WGS) entry which is preliminary data.</text>
</comment>
<reference evidence="1 2" key="1">
    <citation type="submission" date="2024-09" db="EMBL/GenBank/DDBJ databases">
        <authorList>
            <person name="Sun Q."/>
            <person name="Mori K."/>
        </authorList>
    </citation>
    <scope>NUCLEOTIDE SEQUENCE [LARGE SCALE GENOMIC DNA]</scope>
    <source>
        <strain evidence="1 2">JCM 3307</strain>
    </source>
</reference>
<dbReference type="RefSeq" id="WP_223092534.1">
    <property type="nucleotide sequence ID" value="NZ_CP061913.1"/>
</dbReference>
<evidence type="ECO:0000313" key="2">
    <source>
        <dbReference type="Proteomes" id="UP001589608"/>
    </source>
</evidence>
<name>A0ABV5MEC7_9ACTN</name>
<dbReference type="InterPro" id="IPR036188">
    <property type="entry name" value="FAD/NAD-bd_sf"/>
</dbReference>
<dbReference type="EMBL" id="JBHMCA010000052">
    <property type="protein sequence ID" value="MFB9447212.1"/>
    <property type="molecule type" value="Genomic_DNA"/>
</dbReference>
<dbReference type="PANTHER" id="PTHR43422">
    <property type="entry name" value="THIAMINE THIAZOLE SYNTHASE"/>
    <property type="match status" value="1"/>
</dbReference>
<gene>
    <name evidence="1" type="ORF">ACFFTR_29320</name>
</gene>
<dbReference type="Gene3D" id="3.50.50.60">
    <property type="entry name" value="FAD/NAD(P)-binding domain"/>
    <property type="match status" value="1"/>
</dbReference>
<organism evidence="1 2">
    <name type="scientific">Dactylosporangium vinaceum</name>
    <dbReference type="NCBI Taxonomy" id="53362"/>
    <lineage>
        <taxon>Bacteria</taxon>
        <taxon>Bacillati</taxon>
        <taxon>Actinomycetota</taxon>
        <taxon>Actinomycetes</taxon>
        <taxon>Micromonosporales</taxon>
        <taxon>Micromonosporaceae</taxon>
        <taxon>Dactylosporangium</taxon>
    </lineage>
</organism>
<accession>A0ABV5MEC7</accession>
<dbReference type="Gene3D" id="3.30.9.100">
    <property type="match status" value="1"/>
</dbReference>